<evidence type="ECO:0000256" key="1">
    <source>
        <dbReference type="SAM" id="MobiDB-lite"/>
    </source>
</evidence>
<dbReference type="Pfam" id="PF13911">
    <property type="entry name" value="AhpC-TSA_2"/>
    <property type="match status" value="1"/>
</dbReference>
<sequence>MFSSLGTKLALKKLGVPKDVTNMGSPFGGGNDEPKKSKKNQRSLTADELDEAEGTNWPKWMTVKNLPLTVQPWLSPPPPPVPVAAECPGVGSLAPIDRDRKLALGNNGRKVLVVFLRCVGCAFAQKNFLALRDLANRSQVTCIAVSHASPAATSKWIDLMGGAWKVQVIIDEDRAIYAAWGLGLSTVWSYFNPTTQTAAWKEKGWLGSTVATSINRKMGMRGNGGMDLGAADAGGGAAEAEGPGTIMGNKWQQGGAFAVDERGAVVWGGKAERADEVADLAAGIRALGL</sequence>
<comment type="caution">
    <text evidence="2">The sequence shown here is derived from an EMBL/GenBank/DDBJ whole genome shotgun (WGS) entry which is preliminary data.</text>
</comment>
<proteinExistence type="predicted"/>
<keyword evidence="3" id="KW-1185">Reference proteome</keyword>
<evidence type="ECO:0000313" key="3">
    <source>
        <dbReference type="Proteomes" id="UP001265746"/>
    </source>
</evidence>
<dbReference type="PANTHER" id="PTHR42336:SF2">
    <property type="entry name" value="THIOREDOXIN DOMAIN-CONTAINING PROTEIN"/>
    <property type="match status" value="1"/>
</dbReference>
<dbReference type="PANTHER" id="PTHR42336">
    <property type="entry name" value="THIOREDOXIN DOMAIN-CONTAINING PROTEIN-RELATED"/>
    <property type="match status" value="1"/>
</dbReference>
<dbReference type="InterPro" id="IPR036249">
    <property type="entry name" value="Thioredoxin-like_sf"/>
</dbReference>
<dbReference type="InterPro" id="IPR032801">
    <property type="entry name" value="PXL2A/B/C"/>
</dbReference>
<dbReference type="AlphaFoldDB" id="A0AAD9W0I4"/>
<dbReference type="Proteomes" id="UP001265746">
    <property type="component" value="Unassembled WGS sequence"/>
</dbReference>
<name>A0AAD9W0I4_PHOAM</name>
<reference evidence="2" key="1">
    <citation type="submission" date="2023-06" db="EMBL/GenBank/DDBJ databases">
        <authorList>
            <person name="Noh H."/>
        </authorList>
    </citation>
    <scope>NUCLEOTIDE SEQUENCE</scope>
    <source>
        <strain evidence="2">DUCC20226</strain>
    </source>
</reference>
<feature type="region of interest" description="Disordered" evidence="1">
    <location>
        <begin position="13"/>
        <end position="51"/>
    </location>
</feature>
<gene>
    <name evidence="2" type="ORF">N8I77_009988</name>
</gene>
<dbReference type="EMBL" id="JAUJFL010000006">
    <property type="protein sequence ID" value="KAK2600460.1"/>
    <property type="molecule type" value="Genomic_DNA"/>
</dbReference>
<evidence type="ECO:0000313" key="2">
    <source>
        <dbReference type="EMBL" id="KAK2600460.1"/>
    </source>
</evidence>
<accession>A0AAD9W0I4</accession>
<organism evidence="2 3">
    <name type="scientific">Phomopsis amygdali</name>
    <name type="common">Fusicoccum amygdali</name>
    <dbReference type="NCBI Taxonomy" id="1214568"/>
    <lineage>
        <taxon>Eukaryota</taxon>
        <taxon>Fungi</taxon>
        <taxon>Dikarya</taxon>
        <taxon>Ascomycota</taxon>
        <taxon>Pezizomycotina</taxon>
        <taxon>Sordariomycetes</taxon>
        <taxon>Sordariomycetidae</taxon>
        <taxon>Diaporthales</taxon>
        <taxon>Diaporthaceae</taxon>
        <taxon>Diaporthe</taxon>
    </lineage>
</organism>
<protein>
    <submittedName>
        <fullName evidence="2">Uncharacterized protein</fullName>
    </submittedName>
</protein>
<dbReference type="Gene3D" id="3.40.30.10">
    <property type="entry name" value="Glutaredoxin"/>
    <property type="match status" value="1"/>
</dbReference>
<dbReference type="SUPFAM" id="SSF52833">
    <property type="entry name" value="Thioredoxin-like"/>
    <property type="match status" value="1"/>
</dbReference>